<accession>A0A1G8N0C3</accession>
<dbReference type="RefSeq" id="WP_089847167.1">
    <property type="nucleotide sequence ID" value="NZ_FNEJ01000009.1"/>
</dbReference>
<sequence>MTKSDLLYSSQSQIFWTFKALRDGRTLSTRAEIRDVKGWRLSAVTERLRKQYVGSILTEYRGPQNIAHYRLAPGTDLSKLRLPPSAKSLADDCNGGAA</sequence>
<protein>
    <submittedName>
        <fullName evidence="1">Uncharacterized protein</fullName>
    </submittedName>
</protein>
<dbReference type="AlphaFoldDB" id="A0A1G8N0C3"/>
<proteinExistence type="predicted"/>
<gene>
    <name evidence="1" type="ORF">SAMN04487993_100970</name>
</gene>
<dbReference type="STRING" id="555512.SAMN04487993_100970"/>
<dbReference type="Proteomes" id="UP000199093">
    <property type="component" value="Unassembled WGS sequence"/>
</dbReference>
<organism evidence="1 2">
    <name type="scientific">Salipiger marinus</name>
    <dbReference type="NCBI Taxonomy" id="555512"/>
    <lineage>
        <taxon>Bacteria</taxon>
        <taxon>Pseudomonadati</taxon>
        <taxon>Pseudomonadota</taxon>
        <taxon>Alphaproteobacteria</taxon>
        <taxon>Rhodobacterales</taxon>
        <taxon>Roseobacteraceae</taxon>
        <taxon>Salipiger</taxon>
    </lineage>
</organism>
<evidence type="ECO:0000313" key="1">
    <source>
        <dbReference type="EMBL" id="SDI73527.1"/>
    </source>
</evidence>
<name>A0A1G8N0C3_9RHOB</name>
<dbReference type="EMBL" id="FNEJ01000009">
    <property type="protein sequence ID" value="SDI73527.1"/>
    <property type="molecule type" value="Genomic_DNA"/>
</dbReference>
<reference evidence="1 2" key="1">
    <citation type="submission" date="2016-10" db="EMBL/GenBank/DDBJ databases">
        <authorList>
            <person name="de Groot N.N."/>
        </authorList>
    </citation>
    <scope>NUCLEOTIDE SEQUENCE [LARGE SCALE GENOMIC DNA]</scope>
    <source>
        <strain evidence="1 2">DSM 26424</strain>
    </source>
</reference>
<keyword evidence="2" id="KW-1185">Reference proteome</keyword>
<dbReference type="OrthoDB" id="7726947at2"/>
<evidence type="ECO:0000313" key="2">
    <source>
        <dbReference type="Proteomes" id="UP000199093"/>
    </source>
</evidence>